<reference evidence="6 7" key="1">
    <citation type="submission" date="2016-10" db="EMBL/GenBank/DDBJ databases">
        <authorList>
            <person name="de Groot N.N."/>
        </authorList>
    </citation>
    <scope>NUCLEOTIDE SEQUENCE [LARGE SCALE GENOMIC DNA]</scope>
    <source>
        <strain evidence="6 7">CPCC 202699</strain>
    </source>
</reference>
<dbReference type="OrthoDB" id="60629at2"/>
<dbReference type="InterPro" id="IPR050707">
    <property type="entry name" value="HTH_MetabolicPath_Reg"/>
</dbReference>
<protein>
    <submittedName>
        <fullName evidence="6">DNA-binding transcriptional regulator, IclR family</fullName>
    </submittedName>
</protein>
<keyword evidence="2 6" id="KW-0238">DNA-binding</keyword>
<evidence type="ECO:0000256" key="2">
    <source>
        <dbReference type="ARBA" id="ARBA00023125"/>
    </source>
</evidence>
<dbReference type="PANTHER" id="PTHR30136">
    <property type="entry name" value="HELIX-TURN-HELIX TRANSCRIPTIONAL REGULATOR, ICLR FAMILY"/>
    <property type="match status" value="1"/>
</dbReference>
<name>A0A1H2V1D2_9PSEU</name>
<dbReference type="STRING" id="589385.SAMN05421504_1011071"/>
<dbReference type="InterPro" id="IPR014757">
    <property type="entry name" value="Tscrpt_reg_IclR_C"/>
</dbReference>
<dbReference type="Pfam" id="PF01614">
    <property type="entry name" value="IclR_C"/>
    <property type="match status" value="1"/>
</dbReference>
<sequence>MGGNTREAGRSTANRLLSLLAAFTPAAPVLTLSELARISGLPIATTHRLAGELIEWGALERLADGRFQIGLRLWHVGSLAPGHRDLRSVAMPFMEDLYEATHENVQLAIRDGKRVLYLEKISGRKSVDTMTQVAGRLPLHATGVGKVILAFSGAELFSQVVAEGLARCTPHTITLPGVLAETLEQVRQNQVAFSLEEMTMGASSVAAPIFGPEGTLVAALALVVRSSTNVRPLVAAVRTAALGVTRELSAPLSPGGNLA</sequence>
<dbReference type="RefSeq" id="WP_091287243.1">
    <property type="nucleotide sequence ID" value="NZ_FNON01000001.1"/>
</dbReference>
<dbReference type="Pfam" id="PF09339">
    <property type="entry name" value="HTH_IclR"/>
    <property type="match status" value="1"/>
</dbReference>
<dbReference type="InterPro" id="IPR029016">
    <property type="entry name" value="GAF-like_dom_sf"/>
</dbReference>
<dbReference type="PANTHER" id="PTHR30136:SF24">
    <property type="entry name" value="HTH-TYPE TRANSCRIPTIONAL REPRESSOR ALLR"/>
    <property type="match status" value="1"/>
</dbReference>
<evidence type="ECO:0000256" key="1">
    <source>
        <dbReference type="ARBA" id="ARBA00023015"/>
    </source>
</evidence>
<dbReference type="Proteomes" id="UP000199515">
    <property type="component" value="Unassembled WGS sequence"/>
</dbReference>
<keyword evidence="7" id="KW-1185">Reference proteome</keyword>
<dbReference type="SUPFAM" id="SSF46785">
    <property type="entry name" value="Winged helix' DNA-binding domain"/>
    <property type="match status" value="1"/>
</dbReference>
<dbReference type="InterPro" id="IPR036388">
    <property type="entry name" value="WH-like_DNA-bd_sf"/>
</dbReference>
<feature type="domain" description="IclR-ED" evidence="5">
    <location>
        <begin position="72"/>
        <end position="250"/>
    </location>
</feature>
<dbReference type="AlphaFoldDB" id="A0A1H2V1D2"/>
<dbReference type="InterPro" id="IPR036390">
    <property type="entry name" value="WH_DNA-bd_sf"/>
</dbReference>
<dbReference type="SUPFAM" id="SSF55781">
    <property type="entry name" value="GAF domain-like"/>
    <property type="match status" value="1"/>
</dbReference>
<keyword evidence="3" id="KW-0804">Transcription</keyword>
<dbReference type="SMART" id="SM00346">
    <property type="entry name" value="HTH_ICLR"/>
    <property type="match status" value="1"/>
</dbReference>
<evidence type="ECO:0000259" key="5">
    <source>
        <dbReference type="PROSITE" id="PS51078"/>
    </source>
</evidence>
<dbReference type="PROSITE" id="PS51078">
    <property type="entry name" value="ICLR_ED"/>
    <property type="match status" value="1"/>
</dbReference>
<dbReference type="Gene3D" id="1.10.10.10">
    <property type="entry name" value="Winged helix-like DNA-binding domain superfamily/Winged helix DNA-binding domain"/>
    <property type="match status" value="1"/>
</dbReference>
<keyword evidence="1" id="KW-0805">Transcription regulation</keyword>
<organism evidence="6 7">
    <name type="scientific">Amycolatopsis xylanica</name>
    <dbReference type="NCBI Taxonomy" id="589385"/>
    <lineage>
        <taxon>Bacteria</taxon>
        <taxon>Bacillati</taxon>
        <taxon>Actinomycetota</taxon>
        <taxon>Actinomycetes</taxon>
        <taxon>Pseudonocardiales</taxon>
        <taxon>Pseudonocardiaceae</taxon>
        <taxon>Amycolatopsis</taxon>
    </lineage>
</organism>
<dbReference type="InterPro" id="IPR005471">
    <property type="entry name" value="Tscrpt_reg_IclR_N"/>
</dbReference>
<proteinExistence type="predicted"/>
<dbReference type="GO" id="GO:0045892">
    <property type="term" value="P:negative regulation of DNA-templated transcription"/>
    <property type="evidence" value="ECO:0007669"/>
    <property type="project" value="TreeGrafter"/>
</dbReference>
<evidence type="ECO:0000313" key="7">
    <source>
        <dbReference type="Proteomes" id="UP000199515"/>
    </source>
</evidence>
<dbReference type="GO" id="GO:0003700">
    <property type="term" value="F:DNA-binding transcription factor activity"/>
    <property type="evidence" value="ECO:0007669"/>
    <property type="project" value="TreeGrafter"/>
</dbReference>
<evidence type="ECO:0000313" key="6">
    <source>
        <dbReference type="EMBL" id="SDW62113.1"/>
    </source>
</evidence>
<evidence type="ECO:0000256" key="3">
    <source>
        <dbReference type="ARBA" id="ARBA00023163"/>
    </source>
</evidence>
<dbReference type="EMBL" id="FNON01000001">
    <property type="protein sequence ID" value="SDW62113.1"/>
    <property type="molecule type" value="Genomic_DNA"/>
</dbReference>
<dbReference type="Gene3D" id="3.30.450.40">
    <property type="match status" value="1"/>
</dbReference>
<dbReference type="GO" id="GO:0003677">
    <property type="term" value="F:DNA binding"/>
    <property type="evidence" value="ECO:0007669"/>
    <property type="project" value="UniProtKB-KW"/>
</dbReference>
<dbReference type="PROSITE" id="PS51077">
    <property type="entry name" value="HTH_ICLR"/>
    <property type="match status" value="1"/>
</dbReference>
<feature type="domain" description="HTH iclR-type" evidence="4">
    <location>
        <begin position="10"/>
        <end position="71"/>
    </location>
</feature>
<evidence type="ECO:0000259" key="4">
    <source>
        <dbReference type="PROSITE" id="PS51077"/>
    </source>
</evidence>
<accession>A0A1H2V1D2</accession>
<gene>
    <name evidence="6" type="ORF">SAMN05421504_1011071</name>
</gene>